<evidence type="ECO:0000313" key="1">
    <source>
        <dbReference type="EMBL" id="KAG8582981.1"/>
    </source>
</evidence>
<reference evidence="1" key="1">
    <citation type="thesis" date="2020" institute="ProQuest LLC" country="789 East Eisenhower Parkway, Ann Arbor, MI, USA">
        <title>Comparative Genomics and Chromosome Evolution.</title>
        <authorList>
            <person name="Mudd A.B."/>
        </authorList>
    </citation>
    <scope>NUCLEOTIDE SEQUENCE</scope>
    <source>
        <strain evidence="1">237g6f4</strain>
        <tissue evidence="1">Blood</tissue>
    </source>
</reference>
<comment type="caution">
    <text evidence="1">The sequence shown here is derived from an EMBL/GenBank/DDBJ whole genome shotgun (WGS) entry which is preliminary data.</text>
</comment>
<gene>
    <name evidence="1" type="ORF">GDO81_008243</name>
</gene>
<keyword evidence="2" id="KW-1185">Reference proteome</keyword>
<dbReference type="AlphaFoldDB" id="A0AAV7CE54"/>
<organism evidence="1 2">
    <name type="scientific">Engystomops pustulosus</name>
    <name type="common">Tungara frog</name>
    <name type="synonym">Physalaemus pustulosus</name>
    <dbReference type="NCBI Taxonomy" id="76066"/>
    <lineage>
        <taxon>Eukaryota</taxon>
        <taxon>Metazoa</taxon>
        <taxon>Chordata</taxon>
        <taxon>Craniata</taxon>
        <taxon>Vertebrata</taxon>
        <taxon>Euteleostomi</taxon>
        <taxon>Amphibia</taxon>
        <taxon>Batrachia</taxon>
        <taxon>Anura</taxon>
        <taxon>Neobatrachia</taxon>
        <taxon>Hyloidea</taxon>
        <taxon>Leptodactylidae</taxon>
        <taxon>Leiuperinae</taxon>
        <taxon>Engystomops</taxon>
    </lineage>
</organism>
<name>A0AAV7CE54_ENGPU</name>
<dbReference type="EMBL" id="WNYA01000003">
    <property type="protein sequence ID" value="KAG8582981.1"/>
    <property type="molecule type" value="Genomic_DNA"/>
</dbReference>
<evidence type="ECO:0000313" key="2">
    <source>
        <dbReference type="Proteomes" id="UP000824782"/>
    </source>
</evidence>
<proteinExistence type="predicted"/>
<sequence length="84" mass="9350">MRSSLKRPGLHPPPVGVSKVHQILKHAACSLLSPWAGQLNERQLWSLSAFPRNTGWPKLILRPLCSSHKQRSRLAGEIPPSRGK</sequence>
<dbReference type="Proteomes" id="UP000824782">
    <property type="component" value="Unassembled WGS sequence"/>
</dbReference>
<accession>A0AAV7CE54</accession>
<protein>
    <submittedName>
        <fullName evidence="1">Uncharacterized protein</fullName>
    </submittedName>
</protein>